<dbReference type="GO" id="GO:0009097">
    <property type="term" value="P:isoleucine biosynthetic process"/>
    <property type="evidence" value="ECO:0007669"/>
    <property type="project" value="TreeGrafter"/>
</dbReference>
<name>A0A2U2B7T7_9BACT</name>
<feature type="domain" description="Thiamine pyrophosphate enzyme TPP-binding" evidence="5">
    <location>
        <begin position="401"/>
        <end position="545"/>
    </location>
</feature>
<dbReference type="SUPFAM" id="SSF52518">
    <property type="entry name" value="Thiamin diphosphate-binding fold (THDP-binding)"/>
    <property type="match status" value="2"/>
</dbReference>
<dbReference type="Gene3D" id="3.40.50.1220">
    <property type="entry name" value="TPP-binding domain"/>
    <property type="match status" value="1"/>
</dbReference>
<dbReference type="CDD" id="cd07035">
    <property type="entry name" value="TPP_PYR_POX_like"/>
    <property type="match status" value="1"/>
</dbReference>
<gene>
    <name evidence="7" type="ORF">DDZ16_12705</name>
</gene>
<dbReference type="Pfam" id="PF02776">
    <property type="entry name" value="TPP_enzyme_N"/>
    <property type="match status" value="1"/>
</dbReference>
<feature type="domain" description="Thiamine pyrophosphate enzyme central" evidence="4">
    <location>
        <begin position="199"/>
        <end position="336"/>
    </location>
</feature>
<dbReference type="RefSeq" id="WP_109264845.1">
    <property type="nucleotide sequence ID" value="NZ_QEWP01000009.1"/>
</dbReference>
<evidence type="ECO:0000313" key="7">
    <source>
        <dbReference type="EMBL" id="PWD99106.1"/>
    </source>
</evidence>
<comment type="similarity">
    <text evidence="1 3">Belongs to the TPP enzyme family.</text>
</comment>
<evidence type="ECO:0000259" key="6">
    <source>
        <dbReference type="Pfam" id="PF02776"/>
    </source>
</evidence>
<dbReference type="GO" id="GO:0005948">
    <property type="term" value="C:acetolactate synthase complex"/>
    <property type="evidence" value="ECO:0007669"/>
    <property type="project" value="TreeGrafter"/>
</dbReference>
<dbReference type="GO" id="GO:0003984">
    <property type="term" value="F:acetolactate synthase activity"/>
    <property type="evidence" value="ECO:0007669"/>
    <property type="project" value="TreeGrafter"/>
</dbReference>
<dbReference type="InterPro" id="IPR045229">
    <property type="entry name" value="TPP_enz"/>
</dbReference>
<comment type="caution">
    <text evidence="7">The sequence shown here is derived from an EMBL/GenBank/DDBJ whole genome shotgun (WGS) entry which is preliminary data.</text>
</comment>
<keyword evidence="2 3" id="KW-0786">Thiamine pyrophosphate</keyword>
<evidence type="ECO:0000259" key="4">
    <source>
        <dbReference type="Pfam" id="PF00205"/>
    </source>
</evidence>
<dbReference type="GO" id="GO:0030976">
    <property type="term" value="F:thiamine pyrophosphate binding"/>
    <property type="evidence" value="ECO:0007669"/>
    <property type="project" value="InterPro"/>
</dbReference>
<accession>A0A2U2B7T7</accession>
<evidence type="ECO:0000256" key="3">
    <source>
        <dbReference type="RuleBase" id="RU362132"/>
    </source>
</evidence>
<feature type="domain" description="Thiamine pyrophosphate enzyme N-terminal TPP-binding" evidence="6">
    <location>
        <begin position="4"/>
        <end position="114"/>
    </location>
</feature>
<organism evidence="7 8">
    <name type="scientific">Marinilabilia rubra</name>
    <dbReference type="NCBI Taxonomy" id="2162893"/>
    <lineage>
        <taxon>Bacteria</taxon>
        <taxon>Pseudomonadati</taxon>
        <taxon>Bacteroidota</taxon>
        <taxon>Bacteroidia</taxon>
        <taxon>Marinilabiliales</taxon>
        <taxon>Marinilabiliaceae</taxon>
        <taxon>Marinilabilia</taxon>
    </lineage>
</organism>
<dbReference type="FunFam" id="3.40.50.970:FF:000007">
    <property type="entry name" value="Acetolactate synthase"/>
    <property type="match status" value="1"/>
</dbReference>
<evidence type="ECO:0000313" key="8">
    <source>
        <dbReference type="Proteomes" id="UP000244956"/>
    </source>
</evidence>
<dbReference type="InterPro" id="IPR029061">
    <property type="entry name" value="THDP-binding"/>
</dbReference>
<protein>
    <submittedName>
        <fullName evidence="7">Thiamine pyrophosphate-binding protein</fullName>
    </submittedName>
</protein>
<proteinExistence type="inferred from homology"/>
<dbReference type="OrthoDB" id="4494979at2"/>
<dbReference type="InterPro" id="IPR012001">
    <property type="entry name" value="Thiamin_PyroP_enz_TPP-bd_dom"/>
</dbReference>
<keyword evidence="8" id="KW-1185">Reference proteome</keyword>
<sequence>MQKRVANVIAQLLINKKVEYVFGVTGKTIAPFLDALLDYEQIEYIAAKHENGAALMAYGYAQGSGNIGVCCGSTGGGSTNLATGVATAFMNSVPMLVITGQVSTQDYGKGAFQESTGFGQSIDTVDFFRSVTKESFAAINPLKVADAIEYGIRSAQSGRMGPVHINIPFDIQQAEIDLSKPDFNSRAHTNGIVGESTGLKEALSLLDSAQKPVFLVGWGAVQSEAHKEIIEISENLEIPVATTIQGKGAIPSDHPLCLGVVGICGHQVAVDYVFDQSDLLIAVGTSFGEFSTYGWDSRFLSKKKIIQIDIDNREIGKNYPVEIGLTGNAKIIIHQLNLMIRKAGIKAKPSGRLVSEFINSLGRVMNPEKMGDNSVPLKPQRLFELVNKISSDNTLFLADSSSHWAWSMHYLKIKKNGNFYPTLGLGAMGASIGSAIGIKLSRNDNPVVCICGDGSFLMGGNEVATAGQFNIPVIWIVFNDSRYGMPEASIKRMYNRTIGVSLSDTNFAKMAESMGVTGFRVDNSHDFARAYKDALALGQPVVIDVLIDKTEIPPIGKRKLIPED</sequence>
<dbReference type="Proteomes" id="UP000244956">
    <property type="component" value="Unassembled WGS sequence"/>
</dbReference>
<evidence type="ECO:0000259" key="5">
    <source>
        <dbReference type="Pfam" id="PF02775"/>
    </source>
</evidence>
<dbReference type="GO" id="GO:0050660">
    <property type="term" value="F:flavin adenine dinucleotide binding"/>
    <property type="evidence" value="ECO:0007669"/>
    <property type="project" value="TreeGrafter"/>
</dbReference>
<evidence type="ECO:0000256" key="1">
    <source>
        <dbReference type="ARBA" id="ARBA00007812"/>
    </source>
</evidence>
<dbReference type="GO" id="GO:0000287">
    <property type="term" value="F:magnesium ion binding"/>
    <property type="evidence" value="ECO:0007669"/>
    <property type="project" value="InterPro"/>
</dbReference>
<dbReference type="PANTHER" id="PTHR18968:SF13">
    <property type="entry name" value="ACETOLACTATE SYNTHASE CATALYTIC SUBUNIT, MITOCHONDRIAL"/>
    <property type="match status" value="1"/>
</dbReference>
<dbReference type="SUPFAM" id="SSF52467">
    <property type="entry name" value="DHS-like NAD/FAD-binding domain"/>
    <property type="match status" value="1"/>
</dbReference>
<evidence type="ECO:0000256" key="2">
    <source>
        <dbReference type="ARBA" id="ARBA00023052"/>
    </source>
</evidence>
<dbReference type="Pfam" id="PF02775">
    <property type="entry name" value="TPP_enzyme_C"/>
    <property type="match status" value="1"/>
</dbReference>
<dbReference type="EMBL" id="QEWP01000009">
    <property type="protein sequence ID" value="PWD99106.1"/>
    <property type="molecule type" value="Genomic_DNA"/>
</dbReference>
<reference evidence="7 8" key="1">
    <citation type="submission" date="2018-05" db="EMBL/GenBank/DDBJ databases">
        <title>Marinilabilia rubrum sp. nov., isolated from saltern sediment.</title>
        <authorList>
            <person name="Zhang R."/>
        </authorList>
    </citation>
    <scope>NUCLEOTIDE SEQUENCE [LARGE SCALE GENOMIC DNA]</scope>
    <source>
        <strain evidence="7 8">WTE16</strain>
    </source>
</reference>
<dbReference type="InterPro" id="IPR012000">
    <property type="entry name" value="Thiamin_PyroP_enz_cen_dom"/>
</dbReference>
<dbReference type="InterPro" id="IPR011766">
    <property type="entry name" value="TPP_enzyme_TPP-bd"/>
</dbReference>
<dbReference type="PANTHER" id="PTHR18968">
    <property type="entry name" value="THIAMINE PYROPHOSPHATE ENZYMES"/>
    <property type="match status" value="1"/>
</dbReference>
<dbReference type="GO" id="GO:0009099">
    <property type="term" value="P:L-valine biosynthetic process"/>
    <property type="evidence" value="ECO:0007669"/>
    <property type="project" value="TreeGrafter"/>
</dbReference>
<dbReference type="AlphaFoldDB" id="A0A2U2B7T7"/>
<dbReference type="InterPro" id="IPR029035">
    <property type="entry name" value="DHS-like_NAD/FAD-binding_dom"/>
</dbReference>
<dbReference type="Pfam" id="PF00205">
    <property type="entry name" value="TPP_enzyme_M"/>
    <property type="match status" value="1"/>
</dbReference>
<dbReference type="Gene3D" id="3.40.50.970">
    <property type="match status" value="2"/>
</dbReference>